<sequence length="136" mass="16077">MDQRTRVRLLTLHNNVRKSVVLGWLAGQPIVIKMNPLVWDKELESKAQILANNCSFVHDNVTNRRTSSFAYVGQNIAGASNVDIVNQTFHQRKVNLMRKYYVINPNRLRTYIYVGRYHHPNRVRQVKTYAIQRRWK</sequence>
<dbReference type="CDD" id="cd05380">
    <property type="entry name" value="CAP_euk"/>
    <property type="match status" value="1"/>
</dbReference>
<reference evidence="2" key="1">
    <citation type="submission" date="2022-04" db="EMBL/GenBank/DDBJ databases">
        <authorList>
            <person name="Xu L."/>
            <person name="Lv Z."/>
        </authorList>
    </citation>
    <scope>NUCLEOTIDE SEQUENCE</scope>
    <source>
        <strain evidence="2">LV_2022a</strain>
    </source>
</reference>
<dbReference type="InterPro" id="IPR035940">
    <property type="entry name" value="CAP_sf"/>
</dbReference>
<proteinExistence type="predicted"/>
<feature type="domain" description="SCP" evidence="1">
    <location>
        <begin position="4"/>
        <end position="125"/>
    </location>
</feature>
<organism evidence="2 3">
    <name type="scientific">Schistosoma mekongi</name>
    <name type="common">Parasitic worm</name>
    <dbReference type="NCBI Taxonomy" id="38744"/>
    <lineage>
        <taxon>Eukaryota</taxon>
        <taxon>Metazoa</taxon>
        <taxon>Spiralia</taxon>
        <taxon>Lophotrochozoa</taxon>
        <taxon>Platyhelminthes</taxon>
        <taxon>Trematoda</taxon>
        <taxon>Digenea</taxon>
        <taxon>Strigeidida</taxon>
        <taxon>Schistosomatoidea</taxon>
        <taxon>Schistosomatidae</taxon>
        <taxon>Schistosoma</taxon>
    </lineage>
</organism>
<dbReference type="SMART" id="SM00198">
    <property type="entry name" value="SCP"/>
    <property type="match status" value="1"/>
</dbReference>
<dbReference type="SUPFAM" id="SSF55797">
    <property type="entry name" value="PR-1-like"/>
    <property type="match status" value="1"/>
</dbReference>
<reference evidence="2" key="2">
    <citation type="journal article" date="2023" name="Infect Dis Poverty">
        <title>Chromosome-scale genome of the human blood fluke Schistosoma mekongi and its implications for public health.</title>
        <authorList>
            <person name="Zhou M."/>
            <person name="Xu L."/>
            <person name="Xu D."/>
            <person name="Chen W."/>
            <person name="Khan J."/>
            <person name="Hu Y."/>
            <person name="Huang H."/>
            <person name="Wei H."/>
            <person name="Zhang Y."/>
            <person name="Chusongsang P."/>
            <person name="Tanasarnprasert K."/>
            <person name="Hu X."/>
            <person name="Limpanont Y."/>
            <person name="Lv Z."/>
        </authorList>
    </citation>
    <scope>NUCLEOTIDE SEQUENCE</scope>
    <source>
        <strain evidence="2">LV_2022a</strain>
    </source>
</reference>
<dbReference type="Gene3D" id="3.40.33.10">
    <property type="entry name" value="CAP"/>
    <property type="match status" value="1"/>
</dbReference>
<dbReference type="Proteomes" id="UP001292079">
    <property type="component" value="Unassembled WGS sequence"/>
</dbReference>
<name>A0AAE2D2D7_SCHME</name>
<dbReference type="Pfam" id="PF00188">
    <property type="entry name" value="CAP"/>
    <property type="match status" value="1"/>
</dbReference>
<evidence type="ECO:0000313" key="2">
    <source>
        <dbReference type="EMBL" id="KAK4468642.1"/>
    </source>
</evidence>
<gene>
    <name evidence="2" type="ORF">MN116_007828</name>
</gene>
<protein>
    <recommendedName>
        <fullName evidence="1">SCP domain-containing protein</fullName>
    </recommendedName>
</protein>
<evidence type="ECO:0000259" key="1">
    <source>
        <dbReference type="SMART" id="SM00198"/>
    </source>
</evidence>
<dbReference type="EMBL" id="JALJAT010000006">
    <property type="protein sequence ID" value="KAK4468642.1"/>
    <property type="molecule type" value="Genomic_DNA"/>
</dbReference>
<dbReference type="InterPro" id="IPR014044">
    <property type="entry name" value="CAP_dom"/>
</dbReference>
<accession>A0AAE2D2D7</accession>
<evidence type="ECO:0000313" key="3">
    <source>
        <dbReference type="Proteomes" id="UP001292079"/>
    </source>
</evidence>
<comment type="caution">
    <text evidence="2">The sequence shown here is derived from an EMBL/GenBank/DDBJ whole genome shotgun (WGS) entry which is preliminary data.</text>
</comment>
<dbReference type="AlphaFoldDB" id="A0AAE2D2D7"/>
<keyword evidence="3" id="KW-1185">Reference proteome</keyword>